<evidence type="ECO:0000313" key="3">
    <source>
        <dbReference type="Proteomes" id="UP000008068"/>
    </source>
</evidence>
<protein>
    <submittedName>
        <fullName evidence="2">Uncharacterized protein</fullName>
    </submittedName>
</protein>
<evidence type="ECO:0000313" key="2">
    <source>
        <dbReference type="EMBL" id="EGT30218.1"/>
    </source>
</evidence>
<reference evidence="3" key="1">
    <citation type="submission" date="2011-07" db="EMBL/GenBank/DDBJ databases">
        <authorList>
            <consortium name="Caenorhabditis brenneri Sequencing and Analysis Consortium"/>
            <person name="Wilson R.K."/>
        </authorList>
    </citation>
    <scope>NUCLEOTIDE SEQUENCE [LARGE SCALE GENOMIC DNA]</scope>
    <source>
        <strain evidence="3">PB2801</strain>
    </source>
</reference>
<gene>
    <name evidence="2" type="ORF">CAEBREN_19218</name>
</gene>
<evidence type="ECO:0000256" key="1">
    <source>
        <dbReference type="SAM" id="Phobius"/>
    </source>
</evidence>
<dbReference type="EMBL" id="GL379786">
    <property type="protein sequence ID" value="EGT30218.1"/>
    <property type="molecule type" value="Genomic_DNA"/>
</dbReference>
<keyword evidence="3" id="KW-1185">Reference proteome</keyword>
<dbReference type="HOGENOM" id="CLU_1994598_0_0_1"/>
<name>G0M6W8_CAEBE</name>
<sequence length="125" mass="14997">MLSSYNRHLFSIEKKKDKKERDTGLRFFIVYIITSHQYSYFVTSISRFIPANVNSSCLILYPRHAYSRRTDCFSCIYCIATSLPTSDYPEFVVFGAEDDYFEFFFFKLFFISFVINLNYFEDYDI</sequence>
<proteinExistence type="predicted"/>
<dbReference type="InParanoid" id="G0M6W8"/>
<keyword evidence="1" id="KW-1133">Transmembrane helix</keyword>
<keyword evidence="1" id="KW-0472">Membrane</keyword>
<feature type="transmembrane region" description="Helical" evidence="1">
    <location>
        <begin position="100"/>
        <end position="120"/>
    </location>
</feature>
<keyword evidence="1" id="KW-0812">Transmembrane</keyword>
<dbReference type="Proteomes" id="UP000008068">
    <property type="component" value="Unassembled WGS sequence"/>
</dbReference>
<feature type="transmembrane region" description="Helical" evidence="1">
    <location>
        <begin position="24"/>
        <end position="41"/>
    </location>
</feature>
<organism evidence="3">
    <name type="scientific">Caenorhabditis brenneri</name>
    <name type="common">Nematode worm</name>
    <dbReference type="NCBI Taxonomy" id="135651"/>
    <lineage>
        <taxon>Eukaryota</taxon>
        <taxon>Metazoa</taxon>
        <taxon>Ecdysozoa</taxon>
        <taxon>Nematoda</taxon>
        <taxon>Chromadorea</taxon>
        <taxon>Rhabditida</taxon>
        <taxon>Rhabditina</taxon>
        <taxon>Rhabditomorpha</taxon>
        <taxon>Rhabditoidea</taxon>
        <taxon>Rhabditidae</taxon>
        <taxon>Peloderinae</taxon>
        <taxon>Caenorhabditis</taxon>
    </lineage>
</organism>
<accession>G0M6W8</accession>
<dbReference type="AlphaFoldDB" id="G0M6W8"/>